<evidence type="ECO:0000313" key="5">
    <source>
        <dbReference type="Proteomes" id="UP001186944"/>
    </source>
</evidence>
<feature type="domain" description="EF-hand" evidence="3">
    <location>
        <begin position="30"/>
        <end position="65"/>
    </location>
</feature>
<dbReference type="EMBL" id="VSWD01000014">
    <property type="protein sequence ID" value="KAK3082758.1"/>
    <property type="molecule type" value="Genomic_DNA"/>
</dbReference>
<gene>
    <name evidence="4" type="ORF">FSP39_004484</name>
</gene>
<dbReference type="InterPro" id="IPR050145">
    <property type="entry name" value="Centrin_CML-like"/>
</dbReference>
<dbReference type="SUPFAM" id="SSF47473">
    <property type="entry name" value="EF-hand"/>
    <property type="match status" value="1"/>
</dbReference>
<dbReference type="Gene3D" id="1.10.238.10">
    <property type="entry name" value="EF-hand"/>
    <property type="match status" value="1"/>
</dbReference>
<evidence type="ECO:0000313" key="4">
    <source>
        <dbReference type="EMBL" id="KAK3082758.1"/>
    </source>
</evidence>
<accession>A0AA89BUH5</accession>
<reference evidence="4" key="1">
    <citation type="submission" date="2019-08" db="EMBL/GenBank/DDBJ databases">
        <title>The improved chromosome-level genome for the pearl oyster Pinctada fucata martensii using PacBio sequencing and Hi-C.</title>
        <authorList>
            <person name="Zheng Z."/>
        </authorList>
    </citation>
    <scope>NUCLEOTIDE SEQUENCE</scope>
    <source>
        <strain evidence="4">ZZ-2019</strain>
        <tissue evidence="4">Adductor muscle</tissue>
    </source>
</reference>
<keyword evidence="2" id="KW-0106">Calcium</keyword>
<feature type="non-terminal residue" evidence="4">
    <location>
        <position position="1"/>
    </location>
</feature>
<sequence>LSCSYILGDGCIDFREFTDLMKDYYFETNLENQRMKEAFAIVDTDKDGRISIDELKAVLLRPNSGITEADVLDLFNDIDTDHSGFIEYEGWSIFN</sequence>
<dbReference type="Proteomes" id="UP001186944">
    <property type="component" value="Unassembled WGS sequence"/>
</dbReference>
<keyword evidence="1" id="KW-0677">Repeat</keyword>
<protein>
    <recommendedName>
        <fullName evidence="3">EF-hand domain-containing protein</fullName>
    </recommendedName>
</protein>
<feature type="domain" description="EF-hand" evidence="3">
    <location>
        <begin position="8"/>
        <end position="27"/>
    </location>
</feature>
<evidence type="ECO:0000256" key="1">
    <source>
        <dbReference type="ARBA" id="ARBA00022737"/>
    </source>
</evidence>
<dbReference type="InterPro" id="IPR018247">
    <property type="entry name" value="EF_Hand_1_Ca_BS"/>
</dbReference>
<dbReference type="PANTHER" id="PTHR23050">
    <property type="entry name" value="CALCIUM BINDING PROTEIN"/>
    <property type="match status" value="1"/>
</dbReference>
<dbReference type="PROSITE" id="PS00018">
    <property type="entry name" value="EF_HAND_1"/>
    <property type="match status" value="1"/>
</dbReference>
<evidence type="ECO:0000259" key="3">
    <source>
        <dbReference type="PROSITE" id="PS50222"/>
    </source>
</evidence>
<name>A0AA89BUH5_PINIB</name>
<dbReference type="InterPro" id="IPR011992">
    <property type="entry name" value="EF-hand-dom_pair"/>
</dbReference>
<dbReference type="InterPro" id="IPR002048">
    <property type="entry name" value="EF_hand_dom"/>
</dbReference>
<organism evidence="4 5">
    <name type="scientific">Pinctada imbricata</name>
    <name type="common">Atlantic pearl-oyster</name>
    <name type="synonym">Pinctada martensii</name>
    <dbReference type="NCBI Taxonomy" id="66713"/>
    <lineage>
        <taxon>Eukaryota</taxon>
        <taxon>Metazoa</taxon>
        <taxon>Spiralia</taxon>
        <taxon>Lophotrochozoa</taxon>
        <taxon>Mollusca</taxon>
        <taxon>Bivalvia</taxon>
        <taxon>Autobranchia</taxon>
        <taxon>Pteriomorphia</taxon>
        <taxon>Pterioida</taxon>
        <taxon>Pterioidea</taxon>
        <taxon>Pteriidae</taxon>
        <taxon>Pinctada</taxon>
    </lineage>
</organism>
<keyword evidence="5" id="KW-1185">Reference proteome</keyword>
<dbReference type="AlphaFoldDB" id="A0AA89BUH5"/>
<comment type="caution">
    <text evidence="4">The sequence shown here is derived from an EMBL/GenBank/DDBJ whole genome shotgun (WGS) entry which is preliminary data.</text>
</comment>
<dbReference type="GO" id="GO:0005509">
    <property type="term" value="F:calcium ion binding"/>
    <property type="evidence" value="ECO:0007669"/>
    <property type="project" value="InterPro"/>
</dbReference>
<dbReference type="PROSITE" id="PS50222">
    <property type="entry name" value="EF_HAND_2"/>
    <property type="match status" value="3"/>
</dbReference>
<dbReference type="CDD" id="cd00051">
    <property type="entry name" value="EFh"/>
    <property type="match status" value="1"/>
</dbReference>
<dbReference type="SMART" id="SM00054">
    <property type="entry name" value="EFh"/>
    <property type="match status" value="2"/>
</dbReference>
<proteinExistence type="predicted"/>
<evidence type="ECO:0000256" key="2">
    <source>
        <dbReference type="ARBA" id="ARBA00022837"/>
    </source>
</evidence>
<feature type="domain" description="EF-hand" evidence="3">
    <location>
        <begin position="66"/>
        <end position="95"/>
    </location>
</feature>
<dbReference type="Pfam" id="PF13499">
    <property type="entry name" value="EF-hand_7"/>
    <property type="match status" value="1"/>
</dbReference>